<dbReference type="GO" id="GO:0005506">
    <property type="term" value="F:iron ion binding"/>
    <property type="evidence" value="ECO:0007669"/>
    <property type="project" value="InterPro"/>
</dbReference>
<evidence type="ECO:0000256" key="2">
    <source>
        <dbReference type="ARBA" id="ARBA00022617"/>
    </source>
</evidence>
<dbReference type="PRINTS" id="PR00359">
    <property type="entry name" value="BP450"/>
</dbReference>
<dbReference type="RefSeq" id="WP_093027809.1">
    <property type="nucleotide sequence ID" value="NZ_FMZV01000002.1"/>
</dbReference>
<evidence type="ECO:0000256" key="7">
    <source>
        <dbReference type="ARBA" id="ARBA00043906"/>
    </source>
</evidence>
<keyword evidence="3" id="KW-0479">Metal-binding</keyword>
<comment type="function">
    <text evidence="7">Cytochromes P450 are a group of heme-thiolate monooxygenases. They oxidize a variety of structurally unrelated compounds, including steroids, fatty acids, and xenobiotics.</text>
</comment>
<dbReference type="InterPro" id="IPR036396">
    <property type="entry name" value="Cyt_P450_sf"/>
</dbReference>
<evidence type="ECO:0000313" key="8">
    <source>
        <dbReference type="EMBL" id="SDC44007.1"/>
    </source>
</evidence>
<evidence type="ECO:0000313" key="9">
    <source>
        <dbReference type="Proteomes" id="UP000199628"/>
    </source>
</evidence>
<organism evidence="8 9">
    <name type="scientific">Ruegeria marina</name>
    <dbReference type="NCBI Taxonomy" id="639004"/>
    <lineage>
        <taxon>Bacteria</taxon>
        <taxon>Pseudomonadati</taxon>
        <taxon>Pseudomonadota</taxon>
        <taxon>Alphaproteobacteria</taxon>
        <taxon>Rhodobacterales</taxon>
        <taxon>Roseobacteraceae</taxon>
        <taxon>Ruegeria</taxon>
    </lineage>
</organism>
<gene>
    <name evidence="8" type="ORF">SAMN04488239_102273</name>
</gene>
<dbReference type="GO" id="GO:0006707">
    <property type="term" value="P:cholesterol catabolic process"/>
    <property type="evidence" value="ECO:0007669"/>
    <property type="project" value="TreeGrafter"/>
</dbReference>
<dbReference type="GO" id="GO:0008395">
    <property type="term" value="F:steroid hydroxylase activity"/>
    <property type="evidence" value="ECO:0007669"/>
    <property type="project" value="TreeGrafter"/>
</dbReference>
<accession>A0A1G6LLR9</accession>
<dbReference type="SUPFAM" id="SSF48264">
    <property type="entry name" value="Cytochrome P450"/>
    <property type="match status" value="1"/>
</dbReference>
<dbReference type="STRING" id="639004.SAMN04488239_102273"/>
<evidence type="ECO:0000256" key="5">
    <source>
        <dbReference type="ARBA" id="ARBA00023004"/>
    </source>
</evidence>
<protein>
    <recommendedName>
        <fullName evidence="10">Cytochrome P450</fullName>
    </recommendedName>
</protein>
<dbReference type="InterPro" id="IPR002397">
    <property type="entry name" value="Cyt_P450_B"/>
</dbReference>
<evidence type="ECO:0000256" key="3">
    <source>
        <dbReference type="ARBA" id="ARBA00022723"/>
    </source>
</evidence>
<name>A0A1G6LLR9_9RHOB</name>
<dbReference type="InterPro" id="IPR001128">
    <property type="entry name" value="Cyt_P450"/>
</dbReference>
<keyword evidence="2" id="KW-0349">Heme</keyword>
<dbReference type="EMBL" id="FMZV01000002">
    <property type="protein sequence ID" value="SDC44007.1"/>
    <property type="molecule type" value="Genomic_DNA"/>
</dbReference>
<sequence>MTVWTPTDDGYADLTSHDAFAEGAPHNTFARLRREDPLHWTEYADGQDFWSITRHADIAEMNKNTGVFSSARGIRMEDQTYEEYLARRTFQETDPPEHSQTRMKLMKAFSRTTMAQYEDDIRAICVDILDEVLDKGTFDATKEIARQLPMRMLGRIVGLPDADLPWLVEKGDALIANTDPDFTTHVLDKLDTDEFRMMPFNSPAGAELYLYARDLMEKKERAGDTSGVLHMILQPSKDGSVISDTEFRNFFCLVVAAGNDTTRYSIAAGIQAMCHQPELLEQMRAGGDIWETAPDEIIRWATPALYFRRTALQDHEMHGKTIRAGDKVLYWWSSANRDETVFDDPFRVDLYRNPNRHLSFGQGGPHVCLGMWLARLEVKVLFQELAKRLRSIEPAGPHRFLRSNFVGGIKELPVTVTCA</sequence>
<comment type="similarity">
    <text evidence="1">Belongs to the cytochrome P450 family.</text>
</comment>
<evidence type="ECO:0000256" key="6">
    <source>
        <dbReference type="ARBA" id="ARBA00023033"/>
    </source>
</evidence>
<dbReference type="Gene3D" id="1.10.630.10">
    <property type="entry name" value="Cytochrome P450"/>
    <property type="match status" value="1"/>
</dbReference>
<dbReference type="PANTHER" id="PTHR46696:SF4">
    <property type="entry name" value="BIOTIN BIOSYNTHESIS CYTOCHROME P450"/>
    <property type="match status" value="1"/>
</dbReference>
<dbReference type="Proteomes" id="UP000199628">
    <property type="component" value="Unassembled WGS sequence"/>
</dbReference>
<dbReference type="Pfam" id="PF00067">
    <property type="entry name" value="p450"/>
    <property type="match status" value="1"/>
</dbReference>
<dbReference type="CDD" id="cd11033">
    <property type="entry name" value="CYP142-like"/>
    <property type="match status" value="1"/>
</dbReference>
<evidence type="ECO:0008006" key="10">
    <source>
        <dbReference type="Google" id="ProtNLM"/>
    </source>
</evidence>
<dbReference type="OrthoDB" id="9801155at2"/>
<dbReference type="GO" id="GO:0036199">
    <property type="term" value="F:cholest-4-en-3-one 26-monooxygenase activity"/>
    <property type="evidence" value="ECO:0007669"/>
    <property type="project" value="TreeGrafter"/>
</dbReference>
<reference evidence="9" key="1">
    <citation type="submission" date="2016-10" db="EMBL/GenBank/DDBJ databases">
        <authorList>
            <person name="Varghese N."/>
            <person name="Submissions S."/>
        </authorList>
    </citation>
    <scope>NUCLEOTIDE SEQUENCE [LARGE SCALE GENOMIC DNA]</scope>
    <source>
        <strain evidence="9">CGMCC 1.9108</strain>
    </source>
</reference>
<keyword evidence="6" id="KW-0503">Monooxygenase</keyword>
<dbReference type="PANTHER" id="PTHR46696">
    <property type="entry name" value="P450, PUTATIVE (EUROFUNG)-RELATED"/>
    <property type="match status" value="1"/>
</dbReference>
<keyword evidence="9" id="KW-1185">Reference proteome</keyword>
<keyword evidence="4" id="KW-0560">Oxidoreductase</keyword>
<evidence type="ECO:0000256" key="1">
    <source>
        <dbReference type="ARBA" id="ARBA00010617"/>
    </source>
</evidence>
<dbReference type="AlphaFoldDB" id="A0A1G6LLR9"/>
<dbReference type="FunFam" id="1.10.630.10:FF:000018">
    <property type="entry name" value="Cytochrome P450 monooxygenase"/>
    <property type="match status" value="1"/>
</dbReference>
<evidence type="ECO:0000256" key="4">
    <source>
        <dbReference type="ARBA" id="ARBA00023002"/>
    </source>
</evidence>
<keyword evidence="5" id="KW-0408">Iron</keyword>
<proteinExistence type="inferred from homology"/>
<dbReference type="GO" id="GO:0020037">
    <property type="term" value="F:heme binding"/>
    <property type="evidence" value="ECO:0007669"/>
    <property type="project" value="InterPro"/>
</dbReference>